<comment type="caution">
    <text evidence="2">The sequence shown here is derived from an EMBL/GenBank/DDBJ whole genome shotgun (WGS) entry which is preliminary data.</text>
</comment>
<feature type="region of interest" description="Disordered" evidence="1">
    <location>
        <begin position="1"/>
        <end position="23"/>
    </location>
</feature>
<sequence length="161" mass="18686">MERKKPLYPKVNTRTHGVRHGHGGEWRWSRNAKAVKQDDALNGSMQSHHRHGLDYTPLFKFLLSRIGRDWDETYSEAVARIDRPDSIFWLVARSAEERTPYVRVGESTYYSGLYVDDDKRLALVDPTLTVDDMKPTCWCCTHTFNGERFTQSYDDTLGGTR</sequence>
<evidence type="ECO:0000313" key="2">
    <source>
        <dbReference type="EMBL" id="TCN33967.1"/>
    </source>
</evidence>
<evidence type="ECO:0000256" key="1">
    <source>
        <dbReference type="SAM" id="MobiDB-lite"/>
    </source>
</evidence>
<accession>A0A4R2C0U8</accession>
<reference evidence="2 3" key="1">
    <citation type="submission" date="2019-03" db="EMBL/GenBank/DDBJ databases">
        <title>Genomic Encyclopedia of Type Strains, Phase IV (KMG-V): Genome sequencing to study the core and pangenomes of soil and plant-associated prokaryotes.</title>
        <authorList>
            <person name="Whitman W."/>
        </authorList>
    </citation>
    <scope>NUCLEOTIDE SEQUENCE [LARGE SCALE GENOMIC DNA]</scope>
    <source>
        <strain evidence="2 3">23C40</strain>
    </source>
</reference>
<dbReference type="RefSeq" id="WP_132073106.1">
    <property type="nucleotide sequence ID" value="NZ_SLVU01000002.1"/>
</dbReference>
<dbReference type="AlphaFoldDB" id="A0A4R2C0U8"/>
<name>A0A4R2C0U8_9HYPH</name>
<gene>
    <name evidence="2" type="ORF">EV184_102278</name>
</gene>
<dbReference type="EMBL" id="SLVU01000002">
    <property type="protein sequence ID" value="TCN33967.1"/>
    <property type="molecule type" value="Genomic_DNA"/>
</dbReference>
<organism evidence="2 3">
    <name type="scientific">Sinorhizobium americanum</name>
    <dbReference type="NCBI Taxonomy" id="194963"/>
    <lineage>
        <taxon>Bacteria</taxon>
        <taxon>Pseudomonadati</taxon>
        <taxon>Pseudomonadota</taxon>
        <taxon>Alphaproteobacteria</taxon>
        <taxon>Hyphomicrobiales</taxon>
        <taxon>Rhizobiaceae</taxon>
        <taxon>Sinorhizobium/Ensifer group</taxon>
        <taxon>Sinorhizobium</taxon>
    </lineage>
</organism>
<evidence type="ECO:0000313" key="3">
    <source>
        <dbReference type="Proteomes" id="UP000295043"/>
    </source>
</evidence>
<dbReference type="Proteomes" id="UP000295043">
    <property type="component" value="Unassembled WGS sequence"/>
</dbReference>
<protein>
    <submittedName>
        <fullName evidence="2">Uncharacterized protein</fullName>
    </submittedName>
</protein>
<proteinExistence type="predicted"/>